<keyword evidence="3" id="KW-1185">Reference proteome</keyword>
<feature type="non-terminal residue" evidence="2">
    <location>
        <position position="94"/>
    </location>
</feature>
<proteinExistence type="predicted"/>
<dbReference type="PANTHER" id="PTHR23360">
    <property type="entry name" value="G-PROTEIN COUPLED RECEPTORS FAMILY 1 PROFILE DOMAIN-CONTAINING PROTEIN-RELATED"/>
    <property type="match status" value="1"/>
</dbReference>
<name>A0AAV5TJP8_9BILA</name>
<evidence type="ECO:0000313" key="3">
    <source>
        <dbReference type="Proteomes" id="UP001432027"/>
    </source>
</evidence>
<evidence type="ECO:0008006" key="4">
    <source>
        <dbReference type="Google" id="ProtNLM"/>
    </source>
</evidence>
<dbReference type="EMBL" id="BTSX01000004">
    <property type="protein sequence ID" value="GMS94655.1"/>
    <property type="molecule type" value="Genomic_DNA"/>
</dbReference>
<keyword evidence="1" id="KW-0472">Membrane</keyword>
<comment type="caution">
    <text evidence="2">The sequence shown here is derived from an EMBL/GenBank/DDBJ whole genome shotgun (WGS) entry which is preliminary data.</text>
</comment>
<reference evidence="2" key="1">
    <citation type="submission" date="2023-10" db="EMBL/GenBank/DDBJ databases">
        <title>Genome assembly of Pristionchus species.</title>
        <authorList>
            <person name="Yoshida K."/>
            <person name="Sommer R.J."/>
        </authorList>
    </citation>
    <scope>NUCLEOTIDE SEQUENCE</scope>
    <source>
        <strain evidence="2">RS0144</strain>
    </source>
</reference>
<gene>
    <name evidence="2" type="ORF">PENTCL1PPCAC_16830</name>
</gene>
<dbReference type="InterPro" id="IPR047130">
    <property type="entry name" value="7TM_GPCR_Srsx_nematod"/>
</dbReference>
<protein>
    <recommendedName>
        <fullName evidence="4">G protein-coupled receptor</fullName>
    </recommendedName>
</protein>
<accession>A0AAV5TJP8</accession>
<feature type="transmembrane region" description="Helical" evidence="1">
    <location>
        <begin position="7"/>
        <end position="29"/>
    </location>
</feature>
<sequence>MKKINRALFIIVTVDVSGWLVTPGLFTIFQKLGFNCKQMFSWGFFSKIFINIALSVKLFIYYSTSSEYRSAINAFIFKKKPMTWSTITRTITVT</sequence>
<feature type="transmembrane region" description="Helical" evidence="1">
    <location>
        <begin position="41"/>
        <end position="62"/>
    </location>
</feature>
<dbReference type="Proteomes" id="UP001432027">
    <property type="component" value="Unassembled WGS sequence"/>
</dbReference>
<dbReference type="Pfam" id="PF10320">
    <property type="entry name" value="7TM_GPCR_Srsx"/>
    <property type="match status" value="1"/>
</dbReference>
<dbReference type="InterPro" id="IPR019424">
    <property type="entry name" value="7TM_GPCR_Srsx"/>
</dbReference>
<dbReference type="AlphaFoldDB" id="A0AAV5TJP8"/>
<evidence type="ECO:0000256" key="1">
    <source>
        <dbReference type="SAM" id="Phobius"/>
    </source>
</evidence>
<keyword evidence="1" id="KW-0812">Transmembrane</keyword>
<keyword evidence="1" id="KW-1133">Transmembrane helix</keyword>
<evidence type="ECO:0000313" key="2">
    <source>
        <dbReference type="EMBL" id="GMS94655.1"/>
    </source>
</evidence>
<organism evidence="2 3">
    <name type="scientific">Pristionchus entomophagus</name>
    <dbReference type="NCBI Taxonomy" id="358040"/>
    <lineage>
        <taxon>Eukaryota</taxon>
        <taxon>Metazoa</taxon>
        <taxon>Ecdysozoa</taxon>
        <taxon>Nematoda</taxon>
        <taxon>Chromadorea</taxon>
        <taxon>Rhabditida</taxon>
        <taxon>Rhabditina</taxon>
        <taxon>Diplogasteromorpha</taxon>
        <taxon>Diplogasteroidea</taxon>
        <taxon>Neodiplogasteridae</taxon>
        <taxon>Pristionchus</taxon>
    </lineage>
</organism>
<dbReference type="PANTHER" id="PTHR23360:SF5">
    <property type="entry name" value="G-PROTEIN COUPLED RECEPTORS FAMILY 1 PROFILE DOMAIN-CONTAINING PROTEIN"/>
    <property type="match status" value="1"/>
</dbReference>